<dbReference type="AlphaFoldDB" id="D5MLB5"/>
<evidence type="ECO:0000313" key="1">
    <source>
        <dbReference type="EMBL" id="CBE67781.1"/>
    </source>
</evidence>
<dbReference type="eggNOG" id="COG2442">
    <property type="taxonomic scope" value="Bacteria"/>
</dbReference>
<evidence type="ECO:0000313" key="2">
    <source>
        <dbReference type="Proteomes" id="UP000006898"/>
    </source>
</evidence>
<name>D5MLB5_METO1</name>
<dbReference type="KEGG" id="mox:DAMO_0711"/>
<proteinExistence type="predicted"/>
<accession>D5MLB5</accession>
<organism evidence="1 2">
    <name type="scientific">Methylomirabilis oxygeniifera</name>
    <dbReference type="NCBI Taxonomy" id="671143"/>
    <lineage>
        <taxon>Bacteria</taxon>
        <taxon>Candidatus Methylomirabilota</taxon>
        <taxon>Candidatus Methylomirabilia</taxon>
        <taxon>Candidatus Methylomirabilales</taxon>
        <taxon>Candidatus Methylomirabilaceae</taxon>
        <taxon>Candidatus Methylomirabilis</taxon>
    </lineage>
</organism>
<dbReference type="Pfam" id="PF04255">
    <property type="entry name" value="DUF433"/>
    <property type="match status" value="1"/>
</dbReference>
<dbReference type="PATRIC" id="fig|671143.5.peg.619"/>
<dbReference type="STRING" id="671143.DAMO_0711"/>
<reference evidence="1 2" key="1">
    <citation type="journal article" date="2010" name="Nature">
        <title>Nitrite-driven anaerobic methane oxidation by oxygenic bacteria.</title>
        <authorList>
            <person name="Ettwig K.F."/>
            <person name="Butler M.K."/>
            <person name="Le Paslier D."/>
            <person name="Pelletier E."/>
            <person name="Mangenot S."/>
            <person name="Kuypers M.M.M."/>
            <person name="Schreiber F."/>
            <person name="Dutilh B.E."/>
            <person name="Zedelius J."/>
            <person name="de Beer D."/>
            <person name="Gloerich J."/>
            <person name="Wessels H.J.C.T."/>
            <person name="van Allen T."/>
            <person name="Luesken F."/>
            <person name="Wu M."/>
            <person name="van de Pas-Schoonen K.T."/>
            <person name="Op den Camp H.J.M."/>
            <person name="Janssen-Megens E.M."/>
            <person name="Francoijs K-J."/>
            <person name="Stunnenberg H."/>
            <person name="Weissenbach J."/>
            <person name="Jetten M.S.M."/>
            <person name="Strous M."/>
        </authorList>
    </citation>
    <scope>NUCLEOTIDE SEQUENCE [LARGE SCALE GENOMIC DNA]</scope>
</reference>
<dbReference type="InterPro" id="IPR007367">
    <property type="entry name" value="DUF433"/>
</dbReference>
<sequence>MDYRKHITIEPGKRGGKPCIRGLRITVYDVLDYLASGMSEAEILADFPDLTAEDIRACLAFAADRERRMTWIPPAA</sequence>
<dbReference type="InterPro" id="IPR036388">
    <property type="entry name" value="WH-like_DNA-bd_sf"/>
</dbReference>
<dbReference type="SUPFAM" id="SSF46689">
    <property type="entry name" value="Homeodomain-like"/>
    <property type="match status" value="1"/>
</dbReference>
<dbReference type="Gene3D" id="1.10.10.10">
    <property type="entry name" value="Winged helix-like DNA-binding domain superfamily/Winged helix DNA-binding domain"/>
    <property type="match status" value="1"/>
</dbReference>
<dbReference type="Proteomes" id="UP000006898">
    <property type="component" value="Chromosome"/>
</dbReference>
<dbReference type="PANTHER" id="PTHR34849:SF5">
    <property type="entry name" value="SSL2733 PROTEIN"/>
    <property type="match status" value="1"/>
</dbReference>
<dbReference type="EMBL" id="FP565575">
    <property type="protein sequence ID" value="CBE67781.1"/>
    <property type="molecule type" value="Genomic_DNA"/>
</dbReference>
<dbReference type="InterPro" id="IPR009057">
    <property type="entry name" value="Homeodomain-like_sf"/>
</dbReference>
<evidence type="ECO:0008006" key="3">
    <source>
        <dbReference type="Google" id="ProtNLM"/>
    </source>
</evidence>
<gene>
    <name evidence="1" type="ORF">DAMO_0711</name>
</gene>
<protein>
    <recommendedName>
        <fullName evidence="3">DUF433 domain-containing protein</fullName>
    </recommendedName>
</protein>
<dbReference type="HOGENOM" id="CLU_126005_2_0_0"/>
<dbReference type="PANTHER" id="PTHR34849">
    <property type="entry name" value="SSL5025 PROTEIN"/>
    <property type="match status" value="1"/>
</dbReference>